<name>A0AA35QV23_GEOBA</name>
<proteinExistence type="predicted"/>
<protein>
    <submittedName>
        <fullName evidence="1">Uncharacterized protein</fullName>
    </submittedName>
</protein>
<dbReference type="AlphaFoldDB" id="A0AA35QV23"/>
<organism evidence="1 2">
    <name type="scientific">Geodia barretti</name>
    <name type="common">Barrett's horny sponge</name>
    <dbReference type="NCBI Taxonomy" id="519541"/>
    <lineage>
        <taxon>Eukaryota</taxon>
        <taxon>Metazoa</taxon>
        <taxon>Porifera</taxon>
        <taxon>Demospongiae</taxon>
        <taxon>Heteroscleromorpha</taxon>
        <taxon>Tetractinellida</taxon>
        <taxon>Astrophorina</taxon>
        <taxon>Geodiidae</taxon>
        <taxon>Geodia</taxon>
    </lineage>
</organism>
<evidence type="ECO:0000313" key="1">
    <source>
        <dbReference type="EMBL" id="CAI7992242.1"/>
    </source>
</evidence>
<dbReference type="Proteomes" id="UP001174909">
    <property type="component" value="Unassembled WGS sequence"/>
</dbReference>
<comment type="caution">
    <text evidence="1">The sequence shown here is derived from an EMBL/GenBank/DDBJ whole genome shotgun (WGS) entry which is preliminary data.</text>
</comment>
<sequence length="86" mass="9954">MVSFLGRTDIREVRCRVTDTHTHTHTHTHTQLQYPRCACAPRVIRCVYTKLRFVPQHLIVREATLRVEAHAIQTTTYRQAGSPITT</sequence>
<gene>
    <name evidence="1" type="ORF">GBAR_LOCUS947</name>
</gene>
<evidence type="ECO:0000313" key="2">
    <source>
        <dbReference type="Proteomes" id="UP001174909"/>
    </source>
</evidence>
<accession>A0AA35QV23</accession>
<keyword evidence="2" id="KW-1185">Reference proteome</keyword>
<dbReference type="EMBL" id="CASHTH010000139">
    <property type="protein sequence ID" value="CAI7992242.1"/>
    <property type="molecule type" value="Genomic_DNA"/>
</dbReference>
<reference evidence="1" key="1">
    <citation type="submission" date="2023-03" db="EMBL/GenBank/DDBJ databases">
        <authorList>
            <person name="Steffen K."/>
            <person name="Cardenas P."/>
        </authorList>
    </citation>
    <scope>NUCLEOTIDE SEQUENCE</scope>
</reference>